<dbReference type="InterPro" id="IPR016208">
    <property type="entry name" value="Ald_Oxase/xanthine_DH-like"/>
</dbReference>
<accession>A0A382QFB5</accession>
<dbReference type="InterPro" id="IPR036856">
    <property type="entry name" value="Ald_Oxase/Xan_DH_a/b_sf"/>
</dbReference>
<feature type="domain" description="Aldehyde oxidase/xanthine dehydrogenase a/b hammerhead" evidence="3">
    <location>
        <begin position="24"/>
        <end position="107"/>
    </location>
</feature>
<dbReference type="EMBL" id="UINC01113848">
    <property type="protein sequence ID" value="SVC83737.1"/>
    <property type="molecule type" value="Genomic_DNA"/>
</dbReference>
<evidence type="ECO:0000256" key="2">
    <source>
        <dbReference type="ARBA" id="ARBA00023002"/>
    </source>
</evidence>
<organism evidence="4">
    <name type="scientific">marine metagenome</name>
    <dbReference type="NCBI Taxonomy" id="408172"/>
    <lineage>
        <taxon>unclassified sequences</taxon>
        <taxon>metagenomes</taxon>
        <taxon>ecological metagenomes</taxon>
    </lineage>
</organism>
<dbReference type="Gene3D" id="3.90.1170.50">
    <property type="entry name" value="Aldehyde oxidase/xanthine dehydrogenase, a/b hammerhead"/>
    <property type="match status" value="1"/>
</dbReference>
<sequence length="107" mass="11312">MSNDKEYKVIGTRPIRHDGVDKVTGRALYGADFTMVGLLHGKVLRSPHAHARIKSIDTSKAEAHAGVKAVVTADDMPETNGGSVVLGEGGATDIKFLQDNILASDKA</sequence>
<protein>
    <recommendedName>
        <fullName evidence="3">Aldehyde oxidase/xanthine dehydrogenase a/b hammerhead domain-containing protein</fullName>
    </recommendedName>
</protein>
<dbReference type="Pfam" id="PF01315">
    <property type="entry name" value="Ald_Xan_dh_C"/>
    <property type="match status" value="1"/>
</dbReference>
<dbReference type="InterPro" id="IPR000674">
    <property type="entry name" value="Ald_Oxase/Xan_DH_a/b"/>
</dbReference>
<dbReference type="SMART" id="SM01008">
    <property type="entry name" value="Ald_Xan_dh_C"/>
    <property type="match status" value="1"/>
</dbReference>
<evidence type="ECO:0000256" key="1">
    <source>
        <dbReference type="ARBA" id="ARBA00022505"/>
    </source>
</evidence>
<dbReference type="PANTHER" id="PTHR11908">
    <property type="entry name" value="XANTHINE DEHYDROGENASE"/>
    <property type="match status" value="1"/>
</dbReference>
<keyword evidence="1" id="KW-0500">Molybdenum</keyword>
<evidence type="ECO:0000313" key="4">
    <source>
        <dbReference type="EMBL" id="SVC83737.1"/>
    </source>
</evidence>
<dbReference type="AlphaFoldDB" id="A0A382QFB5"/>
<reference evidence="4" key="1">
    <citation type="submission" date="2018-05" db="EMBL/GenBank/DDBJ databases">
        <authorList>
            <person name="Lanie J.A."/>
            <person name="Ng W.-L."/>
            <person name="Kazmierczak K.M."/>
            <person name="Andrzejewski T.M."/>
            <person name="Davidsen T.M."/>
            <person name="Wayne K.J."/>
            <person name="Tettelin H."/>
            <person name="Glass J.I."/>
            <person name="Rusch D."/>
            <person name="Podicherti R."/>
            <person name="Tsui H.-C.T."/>
            <person name="Winkler M.E."/>
        </authorList>
    </citation>
    <scope>NUCLEOTIDE SEQUENCE</scope>
</reference>
<evidence type="ECO:0000259" key="3">
    <source>
        <dbReference type="SMART" id="SM01008"/>
    </source>
</evidence>
<dbReference type="SUPFAM" id="SSF54665">
    <property type="entry name" value="CO dehydrogenase molybdoprotein N-domain-like"/>
    <property type="match status" value="1"/>
</dbReference>
<dbReference type="GO" id="GO:0016491">
    <property type="term" value="F:oxidoreductase activity"/>
    <property type="evidence" value="ECO:0007669"/>
    <property type="project" value="UniProtKB-KW"/>
</dbReference>
<name>A0A382QFB5_9ZZZZ</name>
<dbReference type="GO" id="GO:0005506">
    <property type="term" value="F:iron ion binding"/>
    <property type="evidence" value="ECO:0007669"/>
    <property type="project" value="InterPro"/>
</dbReference>
<keyword evidence="2" id="KW-0560">Oxidoreductase</keyword>
<proteinExistence type="predicted"/>
<dbReference type="PANTHER" id="PTHR11908:SF132">
    <property type="entry name" value="ALDEHYDE OXIDASE 1-RELATED"/>
    <property type="match status" value="1"/>
</dbReference>
<feature type="non-terminal residue" evidence="4">
    <location>
        <position position="107"/>
    </location>
</feature>
<gene>
    <name evidence="4" type="ORF">METZ01_LOCUS336591</name>
</gene>